<dbReference type="SUPFAM" id="SSF50475">
    <property type="entry name" value="FMN-binding split barrel"/>
    <property type="match status" value="1"/>
</dbReference>
<gene>
    <name evidence="5" type="ORF">EYQ16_01485</name>
</gene>
<evidence type="ECO:0000259" key="4">
    <source>
        <dbReference type="SMART" id="SM00903"/>
    </source>
</evidence>
<dbReference type="GO" id="GO:0042602">
    <property type="term" value="F:riboflavin reductase (NADPH) activity"/>
    <property type="evidence" value="ECO:0007669"/>
    <property type="project" value="TreeGrafter"/>
</dbReference>
<comment type="caution">
    <text evidence="5">The sequence shown here is derived from an EMBL/GenBank/DDBJ whole genome shotgun (WGS) entry which is preliminary data.</text>
</comment>
<feature type="domain" description="Flavin reductase like" evidence="4">
    <location>
        <begin position="12"/>
        <end position="157"/>
    </location>
</feature>
<proteinExistence type="inferred from homology"/>
<dbReference type="SMART" id="SM00903">
    <property type="entry name" value="Flavin_Reduct"/>
    <property type="match status" value="1"/>
</dbReference>
<dbReference type="AlphaFoldDB" id="A0A7C7ZCX8"/>
<evidence type="ECO:0000313" key="5">
    <source>
        <dbReference type="EMBL" id="HIG63182.1"/>
    </source>
</evidence>
<dbReference type="InterPro" id="IPR012349">
    <property type="entry name" value="Split_barrel_FMN-bd"/>
</dbReference>
<comment type="similarity">
    <text evidence="2">Belongs to the non-flavoprotein flavin reductase family.</text>
</comment>
<accession>A0A7C7ZCX8</accession>
<dbReference type="InterPro" id="IPR002563">
    <property type="entry name" value="Flavin_Rdtase-like_dom"/>
</dbReference>
<keyword evidence="3" id="KW-0560">Oxidoreductase</keyword>
<dbReference type="EMBL" id="DUAV01000013">
    <property type="protein sequence ID" value="HIG63182.1"/>
    <property type="molecule type" value="Genomic_DNA"/>
</dbReference>
<comment type="cofactor">
    <cofactor evidence="1">
        <name>FMN</name>
        <dbReference type="ChEBI" id="CHEBI:58210"/>
    </cofactor>
</comment>
<dbReference type="GO" id="GO:0010181">
    <property type="term" value="F:FMN binding"/>
    <property type="evidence" value="ECO:0007669"/>
    <property type="project" value="InterPro"/>
</dbReference>
<dbReference type="Proteomes" id="UP000589516">
    <property type="component" value="Unassembled WGS sequence"/>
</dbReference>
<reference evidence="6" key="1">
    <citation type="journal article" date="2019" name="bioRxiv">
        <title>Genome diversification in globally distributed novel marine Proteobacteria is linked to environmental adaptation.</title>
        <authorList>
            <person name="Zhou Z."/>
            <person name="Tran P.Q."/>
            <person name="Kieft K."/>
            <person name="Anantharaman K."/>
        </authorList>
    </citation>
    <scope>NUCLEOTIDE SEQUENCE [LARGE SCALE GENOMIC DNA]</scope>
</reference>
<dbReference type="PANTHER" id="PTHR30466">
    <property type="entry name" value="FLAVIN REDUCTASE"/>
    <property type="match status" value="1"/>
</dbReference>
<name>A0A7C7ZCX8_9ARCH</name>
<evidence type="ECO:0000256" key="2">
    <source>
        <dbReference type="ARBA" id="ARBA00008898"/>
    </source>
</evidence>
<dbReference type="InterPro" id="IPR050268">
    <property type="entry name" value="NADH-dep_flavin_reductase"/>
</dbReference>
<evidence type="ECO:0000256" key="1">
    <source>
        <dbReference type="ARBA" id="ARBA00001917"/>
    </source>
</evidence>
<dbReference type="PANTHER" id="PTHR30466:SF11">
    <property type="entry name" value="FLAVIN-DEPENDENT MONOOXYGENASE, REDUCTASE SUBUNIT HSAB"/>
    <property type="match status" value="1"/>
</dbReference>
<organism evidence="5 6">
    <name type="scientific">Marine Group III euryarchaeote</name>
    <dbReference type="NCBI Taxonomy" id="2173149"/>
    <lineage>
        <taxon>Archaea</taxon>
        <taxon>Methanobacteriati</taxon>
        <taxon>Thermoplasmatota</taxon>
        <taxon>Thermoplasmata</taxon>
        <taxon>Candidatus Thermoprofundales</taxon>
    </lineage>
</organism>
<evidence type="ECO:0000313" key="6">
    <source>
        <dbReference type="Proteomes" id="UP000589516"/>
    </source>
</evidence>
<protein>
    <submittedName>
        <fullName evidence="5">Flavin reductase</fullName>
    </submittedName>
</protein>
<dbReference type="Gene3D" id="2.30.110.10">
    <property type="entry name" value="Electron Transport, Fmn-binding Protein, Chain A"/>
    <property type="match status" value="1"/>
</dbReference>
<evidence type="ECO:0000256" key="3">
    <source>
        <dbReference type="ARBA" id="ARBA00023002"/>
    </source>
</evidence>
<dbReference type="Pfam" id="PF01613">
    <property type="entry name" value="Flavin_Reduct"/>
    <property type="match status" value="1"/>
</dbReference>
<sequence length="161" mass="16740">MAVDGDTFRALMRQFPAGVTIVTFDDDGTLGGLTVSSFCSLSLEPPLVLVCIDRRVASHDAIARAGKFGVSVCAADQGGLAWDFANPEKDKQALLEATPHSLAGGVPLLDDCVATMACRVVAAHEAGDHTIYVGQVESGTADESRKPLAYCRAGLGSFTPA</sequence>